<dbReference type="OrthoDB" id="8537043at2"/>
<keyword evidence="1" id="KW-1133">Transmembrane helix</keyword>
<feature type="transmembrane region" description="Helical" evidence="1">
    <location>
        <begin position="12"/>
        <end position="41"/>
    </location>
</feature>
<reference evidence="2" key="1">
    <citation type="submission" date="2011-02" db="EMBL/GenBank/DDBJ databases">
        <title>Complete sequence of Acidovorax avenae subsp. avenae ATCC 19860.</title>
        <authorList>
            <consortium name="US DOE Joint Genome Institute"/>
            <person name="Lucas S."/>
            <person name="Copeland A."/>
            <person name="Lapidus A."/>
            <person name="Cheng J.-F."/>
            <person name="Goodwin L."/>
            <person name="Pitluck S."/>
            <person name="Chertkov O."/>
            <person name="Held B."/>
            <person name="Detter J.C."/>
            <person name="Han C."/>
            <person name="Tapia R."/>
            <person name="Land M."/>
            <person name="Hauser L."/>
            <person name="Kyrpides N."/>
            <person name="Ivanova N."/>
            <person name="Ovchinnikova G."/>
            <person name="Pagani I."/>
            <person name="Gordon S."/>
            <person name="Woyke T."/>
        </authorList>
    </citation>
    <scope>NUCLEOTIDE SEQUENCE</scope>
    <source>
        <strain evidence="2">ATCC 19860</strain>
    </source>
</reference>
<protein>
    <recommendedName>
        <fullName evidence="4">DNA gyrase subunit B</fullName>
    </recommendedName>
</protein>
<gene>
    <name evidence="2" type="ordered locus">Acav_1389</name>
</gene>
<feature type="transmembrane region" description="Helical" evidence="1">
    <location>
        <begin position="53"/>
        <end position="75"/>
    </location>
</feature>
<accession>F0Q239</accession>
<dbReference type="HOGENOM" id="CLU_108379_0_0_4"/>
<proteinExistence type="predicted"/>
<name>F0Q239_PARA1</name>
<dbReference type="EMBL" id="CP002521">
    <property type="protein sequence ID" value="ADX45311.1"/>
    <property type="molecule type" value="Genomic_DNA"/>
</dbReference>
<organism evidence="2 3">
    <name type="scientific">Paracidovorax avenae (strain ATCC 19860 / DSM 7227 / CCUG 15838 / JCM 20985 / LMG 2117 / NCPPB 1011)</name>
    <name type="common">Acidovorax avenae</name>
    <dbReference type="NCBI Taxonomy" id="643561"/>
    <lineage>
        <taxon>Bacteria</taxon>
        <taxon>Pseudomonadati</taxon>
        <taxon>Pseudomonadota</taxon>
        <taxon>Betaproteobacteria</taxon>
        <taxon>Burkholderiales</taxon>
        <taxon>Comamonadaceae</taxon>
        <taxon>Paracidovorax</taxon>
    </lineage>
</organism>
<feature type="transmembrane region" description="Helical" evidence="1">
    <location>
        <begin position="156"/>
        <end position="178"/>
    </location>
</feature>
<dbReference type="KEGG" id="aaa:Acav_1389"/>
<dbReference type="AlphaFoldDB" id="F0Q239"/>
<evidence type="ECO:0000256" key="1">
    <source>
        <dbReference type="SAM" id="Phobius"/>
    </source>
</evidence>
<dbReference type="GeneID" id="34235647"/>
<evidence type="ECO:0000313" key="3">
    <source>
        <dbReference type="Proteomes" id="UP000002482"/>
    </source>
</evidence>
<keyword evidence="3" id="KW-1185">Reference proteome</keyword>
<dbReference type="RefSeq" id="WP_013593838.1">
    <property type="nucleotide sequence ID" value="NC_015138.1"/>
</dbReference>
<feature type="transmembrane region" description="Helical" evidence="1">
    <location>
        <begin position="132"/>
        <end position="150"/>
    </location>
</feature>
<evidence type="ECO:0000313" key="2">
    <source>
        <dbReference type="EMBL" id="ADX45311.1"/>
    </source>
</evidence>
<sequence>MVLAPLWQALPWIAYPGLIYFGLQYLEPRYVALLLAATLLLRQREAATRFLSGLSRVELLVPAGLLAWSIATGVANNETMVRLYPCVAGLGMLCLFGASLVKPPSMVERFARLREPDLPPAGVRYTRHVTQVWCGFFILNSAAACYTALYTSREVWSLYNGLVAYVLMGALFAGEWLVRQRMQARTARRTGP</sequence>
<keyword evidence="1" id="KW-0472">Membrane</keyword>
<feature type="transmembrane region" description="Helical" evidence="1">
    <location>
        <begin position="81"/>
        <end position="101"/>
    </location>
</feature>
<evidence type="ECO:0008006" key="4">
    <source>
        <dbReference type="Google" id="ProtNLM"/>
    </source>
</evidence>
<dbReference type="Proteomes" id="UP000002482">
    <property type="component" value="Chromosome"/>
</dbReference>
<keyword evidence="1" id="KW-0812">Transmembrane</keyword>